<dbReference type="KEGG" id="bthu:YBT1518_31100"/>
<evidence type="ECO:0000313" key="2">
    <source>
        <dbReference type="Proteomes" id="UP000018566"/>
    </source>
</evidence>
<dbReference type="AlphaFoldDB" id="A0A9W3KMB3"/>
<sequence>MKIYKQGTKKAYHLLHVVSQVALDESGLEDLPSLPGRALFKTDRTEEIQVPFLKDKDMWALLKQYKVVKQNEAPEVQTESETNRDFIEFK</sequence>
<reference evidence="1 2" key="1">
    <citation type="submission" date="2013-05" db="EMBL/GenBank/DDBJ databases">
        <title>Complete genome sequence of Bacillus thuringiensis YBT-1518, a typical strain with high toxicity to nematode.</title>
        <authorList>
            <person name="Wang P."/>
            <person name="Zhang C."/>
            <person name="Guo M."/>
            <person name="Guo S."/>
            <person name="Zhu Y."/>
            <person name="Zheng J."/>
            <person name="Zhu L."/>
            <person name="Ruan L."/>
            <person name="Peng D."/>
            <person name="Sun M."/>
        </authorList>
    </citation>
    <scope>NUCLEOTIDE SEQUENCE [LARGE SCALE GENOMIC DNA]</scope>
    <source>
        <strain evidence="1 2">YBT-1518</strain>
        <plasmid evidence="1 2">pBMB0233</plasmid>
    </source>
</reference>
<name>A0A9W3KMB3_BACTU</name>
<dbReference type="Proteomes" id="UP000018566">
    <property type="component" value="Plasmid pBMB0233"/>
</dbReference>
<organism evidence="1 2">
    <name type="scientific">Bacillus thuringiensis YBT-1518</name>
    <dbReference type="NCBI Taxonomy" id="529122"/>
    <lineage>
        <taxon>Bacteria</taxon>
        <taxon>Bacillati</taxon>
        <taxon>Bacillota</taxon>
        <taxon>Bacilli</taxon>
        <taxon>Bacillales</taxon>
        <taxon>Bacillaceae</taxon>
        <taxon>Bacillus</taxon>
        <taxon>Bacillus cereus group</taxon>
    </lineage>
</organism>
<accession>A0A9W3KMB3</accession>
<protein>
    <submittedName>
        <fullName evidence="1">FtsK/SpoIIIE family protein</fullName>
    </submittedName>
</protein>
<geneLocation type="plasmid" evidence="1 2">
    <name>pBMB0233</name>
</geneLocation>
<proteinExistence type="predicted"/>
<gene>
    <name evidence="1" type="ORF">YBT1518_31100</name>
</gene>
<evidence type="ECO:0000313" key="1">
    <source>
        <dbReference type="EMBL" id="AHA75704.1"/>
    </source>
</evidence>
<keyword evidence="1" id="KW-0614">Plasmid</keyword>
<dbReference type="EMBL" id="CP005940">
    <property type="protein sequence ID" value="AHA75704.1"/>
    <property type="molecule type" value="Genomic_DNA"/>
</dbReference>